<organism evidence="2 3">
    <name type="scientific">Phytophthora sojae (strain P6497)</name>
    <name type="common">Soybean stem and root rot agent</name>
    <name type="synonym">Phytophthora megasperma f. sp. glycines</name>
    <dbReference type="NCBI Taxonomy" id="1094619"/>
    <lineage>
        <taxon>Eukaryota</taxon>
        <taxon>Sar</taxon>
        <taxon>Stramenopiles</taxon>
        <taxon>Oomycota</taxon>
        <taxon>Peronosporomycetes</taxon>
        <taxon>Peronosporales</taxon>
        <taxon>Peronosporaceae</taxon>
        <taxon>Phytophthora</taxon>
    </lineage>
</organism>
<dbReference type="RefSeq" id="XP_009513932.1">
    <property type="nucleotide sequence ID" value="XM_009515637.1"/>
</dbReference>
<protein>
    <recommendedName>
        <fullName evidence="4">BRX domain-containing protein</fullName>
    </recommendedName>
</protein>
<dbReference type="GeneID" id="20644480"/>
<evidence type="ECO:0000256" key="1">
    <source>
        <dbReference type="SAM" id="MobiDB-lite"/>
    </source>
</evidence>
<evidence type="ECO:0000313" key="2">
    <source>
        <dbReference type="EMBL" id="EGZ26657.1"/>
    </source>
</evidence>
<accession>G4YJV0</accession>
<dbReference type="AlphaFoldDB" id="G4YJV0"/>
<name>G4YJV0_PHYSP</name>
<evidence type="ECO:0008006" key="4">
    <source>
        <dbReference type="Google" id="ProtNLM"/>
    </source>
</evidence>
<keyword evidence="3" id="KW-1185">Reference proteome</keyword>
<feature type="compositionally biased region" description="Low complexity" evidence="1">
    <location>
        <begin position="37"/>
        <end position="49"/>
    </location>
</feature>
<reference evidence="2 3" key="1">
    <citation type="journal article" date="2006" name="Science">
        <title>Phytophthora genome sequences uncover evolutionary origins and mechanisms of pathogenesis.</title>
        <authorList>
            <person name="Tyler B.M."/>
            <person name="Tripathy S."/>
            <person name="Zhang X."/>
            <person name="Dehal P."/>
            <person name="Jiang R.H."/>
            <person name="Aerts A."/>
            <person name="Arredondo F.D."/>
            <person name="Baxter L."/>
            <person name="Bensasson D."/>
            <person name="Beynon J.L."/>
            <person name="Chapman J."/>
            <person name="Damasceno C.M."/>
            <person name="Dorrance A.E."/>
            <person name="Dou D."/>
            <person name="Dickerman A.W."/>
            <person name="Dubchak I.L."/>
            <person name="Garbelotto M."/>
            <person name="Gijzen M."/>
            <person name="Gordon S.G."/>
            <person name="Govers F."/>
            <person name="Grunwald N.J."/>
            <person name="Huang W."/>
            <person name="Ivors K.L."/>
            <person name="Jones R.W."/>
            <person name="Kamoun S."/>
            <person name="Krampis K."/>
            <person name="Lamour K.H."/>
            <person name="Lee M.K."/>
            <person name="McDonald W.H."/>
            <person name="Medina M."/>
            <person name="Meijer H.J."/>
            <person name="Nordberg E.K."/>
            <person name="Maclean D.J."/>
            <person name="Ospina-Giraldo M.D."/>
            <person name="Morris P.F."/>
            <person name="Phuntumart V."/>
            <person name="Putnam N.H."/>
            <person name="Rash S."/>
            <person name="Rose J.K."/>
            <person name="Sakihama Y."/>
            <person name="Salamov A.A."/>
            <person name="Savidor A."/>
            <person name="Scheuring C.F."/>
            <person name="Smith B.M."/>
            <person name="Sobral B.W."/>
            <person name="Terry A."/>
            <person name="Torto-Alalibo T.A."/>
            <person name="Win J."/>
            <person name="Xu Z."/>
            <person name="Zhang H."/>
            <person name="Grigoriev I.V."/>
            <person name="Rokhsar D.S."/>
            <person name="Boore J.L."/>
        </authorList>
    </citation>
    <scope>NUCLEOTIDE SEQUENCE [LARGE SCALE GENOMIC DNA]</scope>
    <source>
        <strain evidence="2 3">P6497</strain>
    </source>
</reference>
<sequence>MKSELQASLATTLASETEIAPAEPSVLPENQQEHGSSENNSPSSEISDSNGEDAQVPETEATAMSDEEKPPVDAPAWSAKPTIGGRRADFDSSETKVRLTLQDASKFELSTMYRKTDRRAGRDGVALHVGRREDTLEEQVIAVLFDREKVTEEEAERWWANHQHRFVEFMEPQQPREEDVIASAAVVLPASRAATPGVK</sequence>
<dbReference type="InParanoid" id="G4YJV0"/>
<dbReference type="EMBL" id="JH159151">
    <property type="protein sequence ID" value="EGZ26657.1"/>
    <property type="molecule type" value="Genomic_DNA"/>
</dbReference>
<evidence type="ECO:0000313" key="3">
    <source>
        <dbReference type="Proteomes" id="UP000002640"/>
    </source>
</evidence>
<feature type="region of interest" description="Disordered" evidence="1">
    <location>
        <begin position="1"/>
        <end position="94"/>
    </location>
</feature>
<feature type="compositionally biased region" description="Polar residues" evidence="1">
    <location>
        <begin position="1"/>
        <end position="15"/>
    </location>
</feature>
<dbReference type="Proteomes" id="UP000002640">
    <property type="component" value="Unassembled WGS sequence"/>
</dbReference>
<dbReference type="KEGG" id="psoj:PHYSODRAFT_320561"/>
<proteinExistence type="predicted"/>
<gene>
    <name evidence="2" type="ORF">PHYSODRAFT_320561</name>
</gene>
<dbReference type="SMR" id="G4YJV0"/>